<dbReference type="EMBL" id="FQYY01000022">
    <property type="protein sequence ID" value="SHJ25683.1"/>
    <property type="molecule type" value="Genomic_DNA"/>
</dbReference>
<sequence length="193" mass="22743">MSKKEIETYYPKSQTDWRNWLEKNHQLKQSVWLVFYKKSTKMASISWSESVDEALCFGWIDSTKRTIDAERYIQYFSKRKPNSIWSKVNKDKVECLTSKGLIREAGYKAIETAKKNGSWFIMDEVEALILPKALKKEFDKRKGALEYYESLSKSAKKILLSWIVLAKKPETKQKRIIEIAENASRNTKPKQFR</sequence>
<dbReference type="Proteomes" id="UP000184225">
    <property type="component" value="Unassembled WGS sequence"/>
</dbReference>
<accession>A0A1M6HU26</accession>
<reference evidence="1 2" key="1">
    <citation type="submission" date="2016-11" db="EMBL/GenBank/DDBJ databases">
        <authorList>
            <person name="Jaros S."/>
            <person name="Januszkiewicz K."/>
            <person name="Wedrychowicz H."/>
        </authorList>
    </citation>
    <scope>NUCLEOTIDE SEQUENCE [LARGE SCALE GENOMIC DNA]</scope>
    <source>
        <strain evidence="1 2">DSM 21425</strain>
    </source>
</reference>
<name>A0A1M6HU26_9FLAO</name>
<dbReference type="Pfam" id="PF13376">
    <property type="entry name" value="OmdA"/>
    <property type="match status" value="1"/>
</dbReference>
<keyword evidence="2" id="KW-1185">Reference proteome</keyword>
<dbReference type="STRING" id="579105.SAMN04488096_1227"/>
<evidence type="ECO:0000313" key="2">
    <source>
        <dbReference type="Proteomes" id="UP000184225"/>
    </source>
</evidence>
<evidence type="ECO:0000313" key="1">
    <source>
        <dbReference type="EMBL" id="SHJ25683.1"/>
    </source>
</evidence>
<dbReference type="AlphaFoldDB" id="A0A1M6HU26"/>
<dbReference type="RefSeq" id="WP_073153820.1">
    <property type="nucleotide sequence ID" value="NZ_FQYY01000022.1"/>
</dbReference>
<proteinExistence type="predicted"/>
<organism evidence="1 2">
    <name type="scientific">Mesonia phycicola</name>
    <dbReference type="NCBI Taxonomy" id="579105"/>
    <lineage>
        <taxon>Bacteria</taxon>
        <taxon>Pseudomonadati</taxon>
        <taxon>Bacteroidota</taxon>
        <taxon>Flavobacteriia</taxon>
        <taxon>Flavobacteriales</taxon>
        <taxon>Flavobacteriaceae</taxon>
        <taxon>Mesonia</taxon>
    </lineage>
</organism>
<dbReference type="OrthoDB" id="9796999at2"/>
<protein>
    <submittedName>
        <fullName evidence="1">Uncharacterized conserved protein YdeI, YjbR/CyaY-like superfamily, DUF1801 family</fullName>
    </submittedName>
</protein>
<gene>
    <name evidence="1" type="ORF">SAMN04488096_1227</name>
</gene>